<dbReference type="AlphaFoldDB" id="A0A5D8Z6A2"/>
<organism evidence="2 3">
    <name type="scientific">Cognatilysobacter lacus</name>
    <dbReference type="NCBI Taxonomy" id="1643323"/>
    <lineage>
        <taxon>Bacteria</taxon>
        <taxon>Pseudomonadati</taxon>
        <taxon>Pseudomonadota</taxon>
        <taxon>Gammaproteobacteria</taxon>
        <taxon>Lysobacterales</taxon>
        <taxon>Lysobacteraceae</taxon>
        <taxon>Cognatilysobacter</taxon>
    </lineage>
</organism>
<feature type="chain" id="PRO_5022988907" evidence="1">
    <location>
        <begin position="28"/>
        <end position="821"/>
    </location>
</feature>
<sequence length="821" mass="87821">MSMGTDPRLQWTAILAAALSVAMPAFAQQNTARPAAPLRVQRMVTAIQSHGPSASIQPPATVVAVPPSSAVILRPGSNLAVVKSLQVRREYAIPTLRAQPVVALGRGHVNLAPLLANPRAPFNIAQHLRTQPQLADVTVDETQVLEIDQGLVVRSLIGYRLHTGVCTDPARSAKLASSGVHCFGRLDDSARAAAFANPADAHYVADPQRRAIAIQRAEQKAAAVRAKVTQDIASLRVALADPTKRAAIDAKIGASESARLAKLDDAQLEQEVVNAGETRVEQVMFVPASGRADPTRFAKVADFGSALSKAGSSTPSPHAQLVDKAAPVVEIVKPEPTDATVEPHVFLTGFTLGRAYEWRQRVETTISWCLFGCDETYFAELYAGFDYGFGLRFPVVVGGQYHYPGSGTTATFTPDVRSLDGNAGDYASAGLESGKLFDGKELVAQFGAYAGANYDVPFAGSGGVEFKVGKDFTDGLPAPFTHGQFRPPMPGQDLAGDPIVFDDFDLIGGRANFGVAGGQVFPAVKVSLHSDSLRLKLHDNNGPGGDVPMDTATGPIKLHVDPKTMSSDFTVGSPVYNLGFLLTPGLDARLFIDIEVWSDHWDWPIWFPELAVELPPGGVDFACHDGTVCSRHYHYAASEASQNAWAEIFGAKLEGWGKDFDSRWLQQCTDDICRTGIKLVRTNAVLLGKQKVSTEPGAEFEAMSPAFANAEATANTLVLEGQMRLTQQAGKGWSTLAQAVWSKKCADLPCMDKVASLSSQMTQAAIDRQAAEPDASSLQVQGEVGREYGPKFQAEIDASTARASRHVPVQLPPLMHAARNR</sequence>
<dbReference type="EMBL" id="VTRV01000047">
    <property type="protein sequence ID" value="TZF90237.1"/>
    <property type="molecule type" value="Genomic_DNA"/>
</dbReference>
<feature type="signal peptide" evidence="1">
    <location>
        <begin position="1"/>
        <end position="27"/>
    </location>
</feature>
<dbReference type="RefSeq" id="WP_149352482.1">
    <property type="nucleotide sequence ID" value="NZ_VTRV01000047.1"/>
</dbReference>
<protein>
    <submittedName>
        <fullName evidence="2">Uncharacterized protein</fullName>
    </submittedName>
</protein>
<proteinExistence type="predicted"/>
<evidence type="ECO:0000313" key="3">
    <source>
        <dbReference type="Proteomes" id="UP000323164"/>
    </source>
</evidence>
<name>A0A5D8Z6A2_9GAMM</name>
<evidence type="ECO:0000313" key="2">
    <source>
        <dbReference type="EMBL" id="TZF90237.1"/>
    </source>
</evidence>
<keyword evidence="1" id="KW-0732">Signal</keyword>
<dbReference type="Proteomes" id="UP000323164">
    <property type="component" value="Unassembled WGS sequence"/>
</dbReference>
<keyword evidence="3" id="KW-1185">Reference proteome</keyword>
<comment type="caution">
    <text evidence="2">The sequence shown here is derived from an EMBL/GenBank/DDBJ whole genome shotgun (WGS) entry which is preliminary data.</text>
</comment>
<reference evidence="2 3" key="1">
    <citation type="submission" date="2019-08" db="EMBL/GenBank/DDBJ databases">
        <title>Draft genome sequence of Lysobacter sp. UKS-15.</title>
        <authorList>
            <person name="Im W.-T."/>
        </authorList>
    </citation>
    <scope>NUCLEOTIDE SEQUENCE [LARGE SCALE GENOMIC DNA]</scope>
    <source>
        <strain evidence="2 3">UKS-15</strain>
    </source>
</reference>
<evidence type="ECO:0000256" key="1">
    <source>
        <dbReference type="SAM" id="SignalP"/>
    </source>
</evidence>
<dbReference type="OrthoDB" id="7418055at2"/>
<gene>
    <name evidence="2" type="ORF">FW784_06170</name>
</gene>
<accession>A0A5D8Z6A2</accession>